<reference evidence="3 4" key="1">
    <citation type="submission" date="2020-02" db="EMBL/GenBank/DDBJ databases">
        <title>Whole genome shotgun sequence of Streptomyces gougerotii NBRC 13043.</title>
        <authorList>
            <person name="Ichikawa N."/>
            <person name="Komaki H."/>
            <person name="Tamura T."/>
        </authorList>
    </citation>
    <scope>NUCLEOTIDE SEQUENCE [LARGE SCALE GENOMIC DNA]</scope>
    <source>
        <strain evidence="3 4">NBRC 13043</strain>
    </source>
</reference>
<accession>A0ABQ1D7Z2</accession>
<keyword evidence="4" id="KW-1185">Reference proteome</keyword>
<sequence>MLSVVRQGGEPRPASAWPALQGLPACAQLLLPSAALRAAPGALARFRAAEPGVVRQAEQPPGHQDDQREHEDPEGGRERGRQLRDLFDRVADGHPGPPTRSAPRGGRIIPTHLPIPMRPRPAPVTPHPARLPVTPQGRMPLGSGTEAGQGERRVCVVTVRRYGMVGLAVGALLWSAGCGLGEPSTGSDGAGGEGAKGGAATGTALAALEALTVKDEGSKDGYGRERFGSAWADVDGNSCGTRDDILKRDLAEVEYKDGDDCVVVSGTLKDDPYSGEDVQFKRGASKVDIDHLVALSDAWKKGASEWEPAKRIAFANDPLNLLAVNASPNRAKGDGDAAKWLPPNRTYRCAYVAGQVAVKTKYEVWVTAEERDAMRTILDGCPQEKLPEGDAPTEAPDRFSAK</sequence>
<gene>
    <name evidence="3" type="ORF">Sgou_31630</name>
</gene>
<dbReference type="PANTHER" id="PTHR24094:SF15">
    <property type="entry name" value="AMP-DEPENDENT SYNTHETASE_LIGASE DOMAIN-CONTAINING PROTEIN-RELATED"/>
    <property type="match status" value="1"/>
</dbReference>
<name>A0ABQ1D7Z2_9ACTN</name>
<evidence type="ECO:0000313" key="4">
    <source>
        <dbReference type="Proteomes" id="UP000480804"/>
    </source>
</evidence>
<feature type="region of interest" description="Disordered" evidence="1">
    <location>
        <begin position="379"/>
        <end position="402"/>
    </location>
</feature>
<feature type="compositionally biased region" description="Basic and acidic residues" evidence="1">
    <location>
        <begin position="63"/>
        <end position="92"/>
    </location>
</feature>
<feature type="region of interest" description="Disordered" evidence="1">
    <location>
        <begin position="52"/>
        <end position="109"/>
    </location>
</feature>
<comment type="caution">
    <text evidence="3">The sequence shown here is derived from an EMBL/GenBank/DDBJ whole genome shotgun (WGS) entry which is preliminary data.</text>
</comment>
<dbReference type="EMBL" id="BLLO01000017">
    <property type="protein sequence ID" value="GFH78493.1"/>
    <property type="molecule type" value="Genomic_DNA"/>
</dbReference>
<organism evidence="3 4">
    <name type="scientific">Streptomyces gougerotii</name>
    <dbReference type="NCBI Taxonomy" id="53448"/>
    <lineage>
        <taxon>Bacteria</taxon>
        <taxon>Bacillati</taxon>
        <taxon>Actinomycetota</taxon>
        <taxon>Actinomycetes</taxon>
        <taxon>Kitasatosporales</taxon>
        <taxon>Streptomycetaceae</taxon>
        <taxon>Streptomyces</taxon>
        <taxon>Streptomyces diastaticus group</taxon>
    </lineage>
</organism>
<protein>
    <recommendedName>
        <fullName evidence="2">GmrSD restriction endonucleases C-terminal domain-containing protein</fullName>
    </recommendedName>
</protein>
<evidence type="ECO:0000256" key="1">
    <source>
        <dbReference type="SAM" id="MobiDB-lite"/>
    </source>
</evidence>
<dbReference type="Proteomes" id="UP000480804">
    <property type="component" value="Unassembled WGS sequence"/>
</dbReference>
<evidence type="ECO:0000259" key="2">
    <source>
        <dbReference type="Pfam" id="PF07510"/>
    </source>
</evidence>
<evidence type="ECO:0000313" key="3">
    <source>
        <dbReference type="EMBL" id="GFH78493.1"/>
    </source>
</evidence>
<dbReference type="InterPro" id="IPR011089">
    <property type="entry name" value="GmrSD_C"/>
</dbReference>
<feature type="domain" description="GmrSD restriction endonucleases C-terminal" evidence="2">
    <location>
        <begin position="241"/>
        <end position="376"/>
    </location>
</feature>
<dbReference type="PANTHER" id="PTHR24094">
    <property type="entry name" value="SECRETED PROTEIN"/>
    <property type="match status" value="1"/>
</dbReference>
<proteinExistence type="predicted"/>
<dbReference type="Pfam" id="PF07510">
    <property type="entry name" value="GmrSD_C"/>
    <property type="match status" value="1"/>
</dbReference>